<evidence type="ECO:0000256" key="9">
    <source>
        <dbReference type="ARBA" id="ARBA00023170"/>
    </source>
</evidence>
<comment type="similarity">
    <text evidence="2">Belongs to the glutamate-gated ion channel (TC 1.A.10.1) family.</text>
</comment>
<feature type="transmembrane region" description="Helical" evidence="13">
    <location>
        <begin position="415"/>
        <end position="440"/>
    </location>
</feature>
<dbReference type="Proteomes" id="UP000440578">
    <property type="component" value="Unassembled WGS sequence"/>
</dbReference>
<comment type="caution">
    <text evidence="16">The sequence shown here is derived from an EMBL/GenBank/DDBJ whole genome shotgun (WGS) entry which is preliminary data.</text>
</comment>
<dbReference type="EMBL" id="VIIS01000710">
    <property type="protein sequence ID" value="KAF0305964.1"/>
    <property type="molecule type" value="Genomic_DNA"/>
</dbReference>
<evidence type="ECO:0000256" key="11">
    <source>
        <dbReference type="ARBA" id="ARBA00023286"/>
    </source>
</evidence>
<proteinExistence type="inferred from homology"/>
<feature type="domain" description="Ionotropic glutamate receptor L-glutamate and glycine-binding" evidence="14">
    <location>
        <begin position="37"/>
        <end position="98"/>
    </location>
</feature>
<keyword evidence="8 13" id="KW-0472">Membrane</keyword>
<dbReference type="Pfam" id="PF00060">
    <property type="entry name" value="Lig_chan"/>
    <property type="match status" value="1"/>
</dbReference>
<keyword evidence="17" id="KW-1185">Reference proteome</keyword>
<evidence type="ECO:0000256" key="3">
    <source>
        <dbReference type="ARBA" id="ARBA00022448"/>
    </source>
</evidence>
<gene>
    <name evidence="16" type="primary">Gria3_0</name>
    <name evidence="15" type="synonym">Gria3_1</name>
    <name evidence="15" type="ORF">FJT64_022512</name>
    <name evidence="16" type="ORF">FJT64_022513</name>
</gene>
<dbReference type="AlphaFoldDB" id="A0A6A4WGV5"/>
<feature type="transmembrane region" description="Helical" evidence="13">
    <location>
        <begin position="221"/>
        <end position="239"/>
    </location>
</feature>
<sequence>MQAIGQLMSVGRTWSVEPFSGEGMTEPLRVVAFHDPPYISVVRQGDGSYHFDGYLMDLWHTIARELRLTYRLVALPGGGYGSMDENGTWNGLIGELAYGRADVALTWANLRQDRAQAVDYLAAVPVDQYQNTFHVRQGTGAVPQITPGMFSSLLKPLHMNVWWSLLASMFVVSWVLRIALRYNHERAERRETVADMTWGTCFLSSFMSVVGQGWASTPDSLAARTATIFSWVLGILIYVNYTANLISYLTVTTVDKPISSLKEFSEQSGWKFALERGVGTLNDWKVSSSPYERELFRRVSQRDGYLELDGSDEAFRKSIEPNVLVYIDVKRLLFTLGDNACITVPLLDRLPAKANAYIVMAKGRERLHSAINQVMRVMNQAGTISRLKARWLPGGQDMCAAPASGGFKELSLGDVLAVLVLVPLGIICSVGLSMLEWLWAKCQ</sequence>
<evidence type="ECO:0000259" key="14">
    <source>
        <dbReference type="SMART" id="SM00918"/>
    </source>
</evidence>
<keyword evidence="10" id="KW-0325">Glycoprotein</keyword>
<evidence type="ECO:0000256" key="2">
    <source>
        <dbReference type="ARBA" id="ARBA00008685"/>
    </source>
</evidence>
<evidence type="ECO:0000256" key="8">
    <source>
        <dbReference type="ARBA" id="ARBA00023136"/>
    </source>
</evidence>
<evidence type="ECO:0000256" key="5">
    <source>
        <dbReference type="ARBA" id="ARBA00022692"/>
    </source>
</evidence>
<dbReference type="GO" id="GO:0050906">
    <property type="term" value="P:detection of stimulus involved in sensory perception"/>
    <property type="evidence" value="ECO:0007669"/>
    <property type="project" value="UniProtKB-ARBA"/>
</dbReference>
<feature type="transmembrane region" description="Helical" evidence="13">
    <location>
        <begin position="161"/>
        <end position="180"/>
    </location>
</feature>
<organism evidence="16 17">
    <name type="scientific">Amphibalanus amphitrite</name>
    <name type="common">Striped barnacle</name>
    <name type="synonym">Balanus amphitrite</name>
    <dbReference type="NCBI Taxonomy" id="1232801"/>
    <lineage>
        <taxon>Eukaryota</taxon>
        <taxon>Metazoa</taxon>
        <taxon>Ecdysozoa</taxon>
        <taxon>Arthropoda</taxon>
        <taxon>Crustacea</taxon>
        <taxon>Multicrustacea</taxon>
        <taxon>Cirripedia</taxon>
        <taxon>Thoracica</taxon>
        <taxon>Thoracicalcarea</taxon>
        <taxon>Balanomorpha</taxon>
        <taxon>Balanoidea</taxon>
        <taxon>Balanidae</taxon>
        <taxon>Amphibalaninae</taxon>
        <taxon>Amphibalanus</taxon>
    </lineage>
</organism>
<dbReference type="Gene3D" id="3.40.190.10">
    <property type="entry name" value="Periplasmic binding protein-like II"/>
    <property type="match status" value="1"/>
</dbReference>
<dbReference type="EMBL" id="VIIS01000710">
    <property type="protein sequence ID" value="KAF0305965.1"/>
    <property type="molecule type" value="Genomic_DNA"/>
</dbReference>
<keyword evidence="11" id="KW-1071">Ligand-gated ion channel</keyword>
<feature type="transmembrane region" description="Helical" evidence="13">
    <location>
        <begin position="192"/>
        <end position="215"/>
    </location>
</feature>
<dbReference type="InterPro" id="IPR052192">
    <property type="entry name" value="Insect_Ionotropic_Sensory_Rcpt"/>
</dbReference>
<dbReference type="Gene3D" id="1.10.287.70">
    <property type="match status" value="1"/>
</dbReference>
<dbReference type="GO" id="GO:0015276">
    <property type="term" value="F:ligand-gated monoatomic ion channel activity"/>
    <property type="evidence" value="ECO:0007669"/>
    <property type="project" value="InterPro"/>
</dbReference>
<keyword evidence="5 13" id="KW-0812">Transmembrane</keyword>
<evidence type="ECO:0000256" key="6">
    <source>
        <dbReference type="ARBA" id="ARBA00022989"/>
    </source>
</evidence>
<evidence type="ECO:0000256" key="7">
    <source>
        <dbReference type="ARBA" id="ARBA00023065"/>
    </source>
</evidence>
<dbReference type="PANTHER" id="PTHR42643">
    <property type="entry name" value="IONOTROPIC RECEPTOR 20A-RELATED"/>
    <property type="match status" value="1"/>
</dbReference>
<evidence type="ECO:0000256" key="12">
    <source>
        <dbReference type="ARBA" id="ARBA00023303"/>
    </source>
</evidence>
<dbReference type="PANTHER" id="PTHR42643:SF24">
    <property type="entry name" value="IONOTROPIC RECEPTOR 60A"/>
    <property type="match status" value="1"/>
</dbReference>
<evidence type="ECO:0000313" key="16">
    <source>
        <dbReference type="EMBL" id="KAF0305965.1"/>
    </source>
</evidence>
<keyword evidence="4" id="KW-1003">Cell membrane</keyword>
<keyword evidence="3" id="KW-0813">Transport</keyword>
<keyword evidence="7" id="KW-0406">Ion transport</keyword>
<dbReference type="Pfam" id="PF10613">
    <property type="entry name" value="Lig_chan-Glu_bd"/>
    <property type="match status" value="1"/>
</dbReference>
<keyword evidence="12" id="KW-0407">Ion channel</keyword>
<evidence type="ECO:0000256" key="4">
    <source>
        <dbReference type="ARBA" id="ARBA00022475"/>
    </source>
</evidence>
<evidence type="ECO:0000313" key="15">
    <source>
        <dbReference type="EMBL" id="KAF0305964.1"/>
    </source>
</evidence>
<dbReference type="SMART" id="SM00918">
    <property type="entry name" value="Lig_chan-Glu_bd"/>
    <property type="match status" value="1"/>
</dbReference>
<accession>A0A6A4WGV5</accession>
<name>A0A6A4WGV5_AMPAM</name>
<dbReference type="InterPro" id="IPR019594">
    <property type="entry name" value="Glu/Gly-bd"/>
</dbReference>
<dbReference type="GO" id="GO:0005886">
    <property type="term" value="C:plasma membrane"/>
    <property type="evidence" value="ECO:0007669"/>
    <property type="project" value="UniProtKB-SubCell"/>
</dbReference>
<evidence type="ECO:0000256" key="1">
    <source>
        <dbReference type="ARBA" id="ARBA00004651"/>
    </source>
</evidence>
<keyword evidence="9 16" id="KW-0675">Receptor</keyword>
<keyword evidence="6 13" id="KW-1133">Transmembrane helix</keyword>
<dbReference type="OrthoDB" id="6342028at2759"/>
<evidence type="ECO:0000256" key="13">
    <source>
        <dbReference type="SAM" id="Phobius"/>
    </source>
</evidence>
<comment type="subcellular location">
    <subcellularLocation>
        <location evidence="1">Cell membrane</location>
        <topology evidence="1">Multi-pass membrane protein</topology>
    </subcellularLocation>
</comment>
<evidence type="ECO:0000313" key="17">
    <source>
        <dbReference type="Proteomes" id="UP000440578"/>
    </source>
</evidence>
<reference evidence="16 17" key="1">
    <citation type="submission" date="2019-07" db="EMBL/GenBank/DDBJ databases">
        <title>Draft genome assembly of a fouling barnacle, Amphibalanus amphitrite (Darwin, 1854): The first reference genome for Thecostraca.</title>
        <authorList>
            <person name="Kim W."/>
        </authorList>
    </citation>
    <scope>NUCLEOTIDE SEQUENCE [LARGE SCALE GENOMIC DNA]</scope>
    <source>
        <strain evidence="16">SNU_AA5</strain>
        <tissue evidence="16">Soma without cirri and trophi</tissue>
    </source>
</reference>
<dbReference type="InterPro" id="IPR001320">
    <property type="entry name" value="Iontro_rcpt_C"/>
</dbReference>
<protein>
    <submittedName>
        <fullName evidence="16">Glutamate receptor 3</fullName>
    </submittedName>
</protein>
<evidence type="ECO:0000256" key="10">
    <source>
        <dbReference type="ARBA" id="ARBA00023180"/>
    </source>
</evidence>
<dbReference type="SUPFAM" id="SSF53850">
    <property type="entry name" value="Periplasmic binding protein-like II"/>
    <property type="match status" value="1"/>
</dbReference>